<evidence type="ECO:0000313" key="1">
    <source>
        <dbReference type="EMBL" id="PHJ95072.1"/>
    </source>
</evidence>
<dbReference type="Proteomes" id="UP000222310">
    <property type="component" value="Unassembled WGS sequence"/>
</dbReference>
<dbReference type="EMBL" id="LAHD01000151">
    <property type="protein sequence ID" value="PHJ95072.1"/>
    <property type="molecule type" value="Genomic_DNA"/>
</dbReference>
<proteinExistence type="predicted"/>
<organism evidence="1 2">
    <name type="scientific">Nostoc linckia z8</name>
    <dbReference type="NCBI Taxonomy" id="1628746"/>
    <lineage>
        <taxon>Bacteria</taxon>
        <taxon>Bacillati</taxon>
        <taxon>Cyanobacteriota</taxon>
        <taxon>Cyanophyceae</taxon>
        <taxon>Nostocales</taxon>
        <taxon>Nostocaceae</taxon>
        <taxon>Nostoc</taxon>
    </lineage>
</organism>
<evidence type="ECO:0000313" key="2">
    <source>
        <dbReference type="Proteomes" id="UP000222310"/>
    </source>
</evidence>
<comment type="caution">
    <text evidence="1">The sequence shown here is derived from an EMBL/GenBank/DDBJ whole genome shotgun (WGS) entry which is preliminary data.</text>
</comment>
<dbReference type="AlphaFoldDB" id="A0A9Q5Z5T1"/>
<reference evidence="1 2" key="1">
    <citation type="submission" date="2015-02" db="EMBL/GenBank/DDBJ databases">
        <title>Nostoc linckia genome annotation.</title>
        <authorList>
            <person name="Zhou Z."/>
        </authorList>
    </citation>
    <scope>NUCLEOTIDE SEQUENCE [LARGE SCALE GENOMIC DNA]</scope>
    <source>
        <strain evidence="2">z8</strain>
    </source>
</reference>
<name>A0A9Q5Z5T1_NOSLI</name>
<dbReference type="GO" id="GO:0006355">
    <property type="term" value="P:regulation of DNA-templated transcription"/>
    <property type="evidence" value="ECO:0007669"/>
    <property type="project" value="InterPro"/>
</dbReference>
<dbReference type="InterPro" id="IPR010985">
    <property type="entry name" value="Ribbon_hlx_hlx"/>
</dbReference>
<dbReference type="SUPFAM" id="SSF47598">
    <property type="entry name" value="Ribbon-helix-helix"/>
    <property type="match status" value="1"/>
</dbReference>
<gene>
    <name evidence="1" type="ORF">VF08_32675</name>
</gene>
<accession>A0A9Q5Z5T1</accession>
<sequence>MYPLLEKEYSNMALIKDKQISMRFNSEVLEKIKEAASAEHLSVPDYLTKLFLERDKFENRLEALERVVFQKSA</sequence>
<protein>
    <submittedName>
        <fullName evidence="1">Uncharacterized protein</fullName>
    </submittedName>
</protein>